<protein>
    <submittedName>
        <fullName evidence="2">Uncharacterized protein LOC114078588</fullName>
    </submittedName>
</protein>
<dbReference type="RefSeq" id="XP_027775242.1">
    <property type="nucleotide sequence ID" value="XM_027919441.1"/>
</dbReference>
<name>A0ABM1VHM4_SOLPN</name>
<evidence type="ECO:0000313" key="1">
    <source>
        <dbReference type="Proteomes" id="UP000694930"/>
    </source>
</evidence>
<dbReference type="Proteomes" id="UP000694930">
    <property type="component" value="Chromosome 9"/>
</dbReference>
<proteinExistence type="predicted"/>
<evidence type="ECO:0000313" key="2">
    <source>
        <dbReference type="RefSeq" id="XP_027775242.1"/>
    </source>
</evidence>
<reference evidence="2" key="2">
    <citation type="submission" date="2025-08" db="UniProtKB">
        <authorList>
            <consortium name="RefSeq"/>
        </authorList>
    </citation>
    <scope>IDENTIFICATION</scope>
</reference>
<dbReference type="GeneID" id="114078588"/>
<organism evidence="1 2">
    <name type="scientific">Solanum pennellii</name>
    <name type="common">Tomato</name>
    <name type="synonym">Lycopersicon pennellii</name>
    <dbReference type="NCBI Taxonomy" id="28526"/>
    <lineage>
        <taxon>Eukaryota</taxon>
        <taxon>Viridiplantae</taxon>
        <taxon>Streptophyta</taxon>
        <taxon>Embryophyta</taxon>
        <taxon>Tracheophyta</taxon>
        <taxon>Spermatophyta</taxon>
        <taxon>Magnoliopsida</taxon>
        <taxon>eudicotyledons</taxon>
        <taxon>Gunneridae</taxon>
        <taxon>Pentapetalae</taxon>
        <taxon>asterids</taxon>
        <taxon>lamiids</taxon>
        <taxon>Solanales</taxon>
        <taxon>Solanaceae</taxon>
        <taxon>Solanoideae</taxon>
        <taxon>Solaneae</taxon>
        <taxon>Solanum</taxon>
        <taxon>Solanum subgen. Lycopersicon</taxon>
    </lineage>
</organism>
<sequence length="413" mass="46281">MVVLDRFTGTGNPDDCLFRAERYFADLGFLENEWLPLPFFYLDGEALDWFRWMYRNKQFWDWKHFKEKLSLCFRARTSLESPVAQSNITTILTLVQKVQDNFSVMSTIPISQLPVFPIITGLSPTIIQEAAIEDDIDSGSTMNGEEIASALGDGQSSIANNFEVHLDTLIDTNLLLVGIYSVMGDEHSGHADQVFDEISHLIEESVHAFDMAFDLVEDNLLGLQMPLRKMNVLKLIQNIVFGGSLQRNESTLQGQFANLQLVVTENVVFHEIVSSDSDAPIRVDGEISLIPHDDNDEIVESYPCLFNQSFFADFGALAIESMTDGLPTCYWFDTGNMYLSPLPSCSNVGNVVIIYLQRTLIRIVIFLLLALKVAMSNFLPVCAQVVIAVGTTQKQVVKEQPTIGCSTCWQVTF</sequence>
<accession>A0ABM1VHM4</accession>
<keyword evidence="1" id="KW-1185">Reference proteome</keyword>
<reference evidence="1" key="1">
    <citation type="journal article" date="2014" name="Nat. Genet.">
        <title>The genome of the stress-tolerant wild tomato species Solanum pennellii.</title>
        <authorList>
            <person name="Bolger A."/>
            <person name="Scossa F."/>
            <person name="Bolger M.E."/>
            <person name="Lanz C."/>
            <person name="Maumus F."/>
            <person name="Tohge T."/>
            <person name="Quesneville H."/>
            <person name="Alseekh S."/>
            <person name="Sorensen I."/>
            <person name="Lichtenstein G."/>
            <person name="Fich E.A."/>
            <person name="Conte M."/>
            <person name="Keller H."/>
            <person name="Schneeberger K."/>
            <person name="Schwacke R."/>
            <person name="Ofner I."/>
            <person name="Vrebalov J."/>
            <person name="Xu Y."/>
            <person name="Osorio S."/>
            <person name="Aflitos S.A."/>
            <person name="Schijlen E."/>
            <person name="Jimenez-Gomez J.M."/>
            <person name="Ryngajllo M."/>
            <person name="Kimura S."/>
            <person name="Kumar R."/>
            <person name="Koenig D."/>
            <person name="Headland L.R."/>
            <person name="Maloof J.N."/>
            <person name="Sinha N."/>
            <person name="van Ham R.C."/>
            <person name="Lankhorst R.K."/>
            <person name="Mao L."/>
            <person name="Vogel A."/>
            <person name="Arsova B."/>
            <person name="Panstruga R."/>
            <person name="Fei Z."/>
            <person name="Rose J.K."/>
            <person name="Zamir D."/>
            <person name="Carrari F."/>
            <person name="Giovannoni J.J."/>
            <person name="Weigel D."/>
            <person name="Usadel B."/>
            <person name="Fernie A.R."/>
        </authorList>
    </citation>
    <scope>NUCLEOTIDE SEQUENCE [LARGE SCALE GENOMIC DNA]</scope>
    <source>
        <strain evidence="1">cv. LA0716</strain>
    </source>
</reference>
<gene>
    <name evidence="2" type="primary">LOC114078588</name>
</gene>